<dbReference type="GO" id="GO:0030154">
    <property type="term" value="P:cell differentiation"/>
    <property type="evidence" value="ECO:0007669"/>
    <property type="project" value="UniProtKB-KW"/>
</dbReference>
<keyword evidence="5" id="KW-0805">Transcription regulation</keyword>
<dbReference type="InterPro" id="IPR011598">
    <property type="entry name" value="bHLH_dom"/>
</dbReference>
<dbReference type="InterPro" id="IPR039583">
    <property type="entry name" value="TCFL5/SOLH1/2"/>
</dbReference>
<dbReference type="CDD" id="cd18908">
    <property type="entry name" value="bHLH_SOHLH1_2"/>
    <property type="match status" value="1"/>
</dbReference>
<evidence type="ECO:0000313" key="12">
    <source>
        <dbReference type="RefSeq" id="XP_055883956.1"/>
    </source>
</evidence>
<keyword evidence="2" id="KW-0217">Developmental protein</keyword>
<evidence type="ECO:0000256" key="8">
    <source>
        <dbReference type="ARBA" id="ARBA00023242"/>
    </source>
</evidence>
<dbReference type="GO" id="GO:0000981">
    <property type="term" value="F:DNA-binding transcription factor activity, RNA polymerase II-specific"/>
    <property type="evidence" value="ECO:0007669"/>
    <property type="project" value="TreeGrafter"/>
</dbReference>
<evidence type="ECO:0000256" key="2">
    <source>
        <dbReference type="ARBA" id="ARBA00022473"/>
    </source>
</evidence>
<gene>
    <name evidence="12" type="primary">LOC129926056</name>
</gene>
<dbReference type="Proteomes" id="UP001165740">
    <property type="component" value="Chromosome 1"/>
</dbReference>
<dbReference type="GO" id="GO:0007283">
    <property type="term" value="P:spermatogenesis"/>
    <property type="evidence" value="ECO:0007669"/>
    <property type="project" value="UniProtKB-KW"/>
</dbReference>
<keyword evidence="3" id="KW-0221">Differentiation</keyword>
<keyword evidence="8" id="KW-0539">Nucleus</keyword>
<keyword evidence="6" id="KW-0238">DNA-binding</keyword>
<dbReference type="InterPro" id="IPR036638">
    <property type="entry name" value="HLH_DNA-bd_sf"/>
</dbReference>
<dbReference type="SMART" id="SM00353">
    <property type="entry name" value="HLH"/>
    <property type="match status" value="1"/>
</dbReference>
<dbReference type="OrthoDB" id="9948648at2759"/>
<proteinExistence type="predicted"/>
<feature type="region of interest" description="Disordered" evidence="9">
    <location>
        <begin position="184"/>
        <end position="203"/>
    </location>
</feature>
<name>A0A9W3A9J3_BIOGL</name>
<evidence type="ECO:0000256" key="5">
    <source>
        <dbReference type="ARBA" id="ARBA00023015"/>
    </source>
</evidence>
<feature type="domain" description="BHLH" evidence="10">
    <location>
        <begin position="478"/>
        <end position="529"/>
    </location>
</feature>
<dbReference type="Pfam" id="PF00010">
    <property type="entry name" value="HLH"/>
    <property type="match status" value="1"/>
</dbReference>
<organism evidence="11 12">
    <name type="scientific">Biomphalaria glabrata</name>
    <name type="common">Bloodfluke planorb</name>
    <name type="synonym">Freshwater snail</name>
    <dbReference type="NCBI Taxonomy" id="6526"/>
    <lineage>
        <taxon>Eukaryota</taxon>
        <taxon>Metazoa</taxon>
        <taxon>Spiralia</taxon>
        <taxon>Lophotrochozoa</taxon>
        <taxon>Mollusca</taxon>
        <taxon>Gastropoda</taxon>
        <taxon>Heterobranchia</taxon>
        <taxon>Euthyneura</taxon>
        <taxon>Panpulmonata</taxon>
        <taxon>Hygrophila</taxon>
        <taxon>Lymnaeoidea</taxon>
        <taxon>Planorbidae</taxon>
        <taxon>Biomphalaria</taxon>
    </lineage>
</organism>
<evidence type="ECO:0000313" key="11">
    <source>
        <dbReference type="Proteomes" id="UP001165740"/>
    </source>
</evidence>
<dbReference type="SUPFAM" id="SSF47459">
    <property type="entry name" value="HLH, helix-loop-helix DNA-binding domain"/>
    <property type="match status" value="1"/>
</dbReference>
<reference evidence="12" key="1">
    <citation type="submission" date="2025-08" db="UniProtKB">
        <authorList>
            <consortium name="RefSeq"/>
        </authorList>
    </citation>
    <scope>IDENTIFICATION</scope>
</reference>
<evidence type="ECO:0000256" key="3">
    <source>
        <dbReference type="ARBA" id="ARBA00022782"/>
    </source>
</evidence>
<comment type="subcellular location">
    <subcellularLocation>
        <location evidence="1">Nucleus</location>
    </subcellularLocation>
</comment>
<keyword evidence="4" id="KW-0744">Spermatogenesis</keyword>
<dbReference type="GO" id="GO:0000978">
    <property type="term" value="F:RNA polymerase II cis-regulatory region sequence-specific DNA binding"/>
    <property type="evidence" value="ECO:0007669"/>
    <property type="project" value="TreeGrafter"/>
</dbReference>
<evidence type="ECO:0000256" key="6">
    <source>
        <dbReference type="ARBA" id="ARBA00023125"/>
    </source>
</evidence>
<protein>
    <submittedName>
        <fullName evidence="12">Uncharacterized protein LOC129926056 isoform X1</fullName>
    </submittedName>
</protein>
<feature type="region of interest" description="Disordered" evidence="9">
    <location>
        <begin position="605"/>
        <end position="639"/>
    </location>
</feature>
<dbReference type="PANTHER" id="PTHR15402:SF4">
    <property type="entry name" value="SPERMATOGENESIS- AND OOGENESIS-SPECIFIC BASIC HELIX-LOOP-HELIX-CONTAINING PROTEIN 1"/>
    <property type="match status" value="1"/>
</dbReference>
<evidence type="ECO:0000256" key="1">
    <source>
        <dbReference type="ARBA" id="ARBA00004123"/>
    </source>
</evidence>
<evidence type="ECO:0000256" key="4">
    <source>
        <dbReference type="ARBA" id="ARBA00022871"/>
    </source>
</evidence>
<dbReference type="Gene3D" id="4.10.280.10">
    <property type="entry name" value="Helix-loop-helix DNA-binding domain"/>
    <property type="match status" value="1"/>
</dbReference>
<dbReference type="AlphaFoldDB" id="A0A9W3A9J3"/>
<dbReference type="RefSeq" id="XP_055883956.1">
    <property type="nucleotide sequence ID" value="XM_056027981.1"/>
</dbReference>
<evidence type="ECO:0000256" key="7">
    <source>
        <dbReference type="ARBA" id="ARBA00023163"/>
    </source>
</evidence>
<accession>A0A9W3A9J3</accession>
<dbReference type="GO" id="GO:0005634">
    <property type="term" value="C:nucleus"/>
    <property type="evidence" value="ECO:0007669"/>
    <property type="project" value="UniProtKB-SubCell"/>
</dbReference>
<evidence type="ECO:0000256" key="9">
    <source>
        <dbReference type="SAM" id="MobiDB-lite"/>
    </source>
</evidence>
<dbReference type="PANTHER" id="PTHR15402">
    <property type="entry name" value="TRANSCRIPTION FACTOR-LIKE 5 PROTEIN"/>
    <property type="match status" value="1"/>
</dbReference>
<dbReference type="GO" id="GO:0046983">
    <property type="term" value="F:protein dimerization activity"/>
    <property type="evidence" value="ECO:0007669"/>
    <property type="project" value="InterPro"/>
</dbReference>
<dbReference type="PROSITE" id="PS50888">
    <property type="entry name" value="BHLH"/>
    <property type="match status" value="1"/>
</dbReference>
<feature type="region of interest" description="Disordered" evidence="9">
    <location>
        <begin position="1"/>
        <end position="20"/>
    </location>
</feature>
<keyword evidence="7" id="KW-0804">Transcription</keyword>
<sequence>MNQLIEANNGFSRKQENGETTDDVIFVENETLPHVNIKNSEPLRGQPRTQKSIDFLTLTGNDNSNLDNPNHNDNTCGCSSNRAYSTSSLLSCKPVCIDEKSKSSGTELCASGTSNTCSKLISNRNGESYAKTRSNNDNNANIDFLLSSFYSFSSSSMVDTDESPSVNRSHPIIAHILTGEDKNLGKDQSRCSPDRNKSTGPVVKDVSFPIECHENSDKSDTEDDVDSFIDEAICKNLMAEKLEVTGEWEIGNRLESPANVLPTTQSSDPVLTERRTVLSLIIADGKIGSELKQVISQAMTNVSSVKVVSPTEALNTCNTEEFHLVWIHILPDLVEEFVSLSTAIRCTSKKNGKAILIALTEKSSEGEVKLQSFDTVLTLPISKETIQQMYIKQQWILGKDISESERSIVSPALSIESIRTSERSQSSQCESGTGTFDLNDIPLMEIKNLASDSKLSSMVDMNSYRKRSSPMDAGSPAWCRAEHANKEKQRRERIKDSCDQLRVLLPYVRGRKTDMASILEMTVDYLRIITAALPQDFQSQIINIMSNGNSLPPCEIYKKNKSVKIPTQNISPLIKQSSADKKNNCHPLLLNPEPKTKFRIMTRSVSKSESSLLDDRHSSGSGNEKHSETHTSLSGSLKKTKTKLYHDVDHVVKRECLSTEGSGVKRTKVQVLPSYMEPIPSKSVCLPTSKVSTLQNTKKEIFGEMVTQVSSFPNFSFPPKVTDSDMAVSHVYTSSQMGNDVFQLQQHSHVNNLTSGLGHGERDASQFGGLFMDGNYYTYFPLVENSSAGLCIPSMSGNYVSPTAVLSMTNNLKSGSFGIATTNDQTINDTEQIKINPATNLFNVSVVKNNNLSGLN</sequence>
<feature type="compositionally biased region" description="Basic and acidic residues" evidence="9">
    <location>
        <begin position="613"/>
        <end position="629"/>
    </location>
</feature>
<feature type="compositionally biased region" description="Basic and acidic residues" evidence="9">
    <location>
        <begin position="184"/>
        <end position="197"/>
    </location>
</feature>
<evidence type="ECO:0000259" key="10">
    <source>
        <dbReference type="PROSITE" id="PS50888"/>
    </source>
</evidence>
<keyword evidence="11" id="KW-1185">Reference proteome</keyword>
<feature type="compositionally biased region" description="Polar residues" evidence="9">
    <location>
        <begin position="1"/>
        <end position="12"/>
    </location>
</feature>
<dbReference type="GeneID" id="129926056"/>